<dbReference type="SUPFAM" id="SSF82171">
    <property type="entry name" value="DPP6 N-terminal domain-like"/>
    <property type="match status" value="1"/>
</dbReference>
<keyword evidence="2" id="KW-1133">Transmembrane helix</keyword>
<gene>
    <name evidence="3" type="ORF">GA0070609_6526</name>
</gene>
<proteinExistence type="predicted"/>
<name>A0A1C5KDW8_9ACTN</name>
<dbReference type="AlphaFoldDB" id="A0A1C5KDW8"/>
<keyword evidence="4" id="KW-1185">Reference proteome</keyword>
<evidence type="ECO:0008006" key="5">
    <source>
        <dbReference type="Google" id="ProtNLM"/>
    </source>
</evidence>
<protein>
    <recommendedName>
        <fullName evidence="5">LigA protein</fullName>
    </recommendedName>
</protein>
<sequence length="418" mass="42343">MTTRSGRRGNQTVGPTRPLHVRQDDLEHAVRETLSRQVAVPHALAVDPAGLAIRRADRIRRRRTAAGLALATVATALLTTGMAQLGEEQGPPRTPTVVLGDPYASPLPEPTAAVTAPVGPDRGEVDLIIGGTLAGADGSRVPLLDVGPVERAQRAPDGGGWLVVGAPTVAGRSLWLVPPRGAAQVLLAGAAQITLSDDGRQVAWREGADLVAAGIVGGQLVATVRTALPAGAEPVRFAGDRVLARLDPTGPGHLLWRPGDEAPVMAADDTSRHVYGRLPDGRLVAQVSAGTPRRPCLALLDPALTPTRTACGPSLGADGRGAVSADGRWLVLNGGAAGKDAALLVDLAALGSGTLTALPAGPPLAGAVAWTADQTVVYGDAAGGLVRAAVDSVLAGERATPAPVPGLRSGERLVVVTG</sequence>
<dbReference type="RefSeq" id="WP_088997260.1">
    <property type="nucleotide sequence ID" value="NZ_LT607750.1"/>
</dbReference>
<dbReference type="Proteomes" id="UP000198217">
    <property type="component" value="Chromosome I"/>
</dbReference>
<organism evidence="3 4">
    <name type="scientific">Micromonospora echinaurantiaca</name>
    <dbReference type="NCBI Taxonomy" id="47857"/>
    <lineage>
        <taxon>Bacteria</taxon>
        <taxon>Bacillati</taxon>
        <taxon>Actinomycetota</taxon>
        <taxon>Actinomycetes</taxon>
        <taxon>Micromonosporales</taxon>
        <taxon>Micromonosporaceae</taxon>
        <taxon>Micromonospora</taxon>
    </lineage>
</organism>
<reference evidence="3 4" key="1">
    <citation type="submission" date="2016-06" db="EMBL/GenBank/DDBJ databases">
        <authorList>
            <person name="Kjaerup R.B."/>
            <person name="Dalgaard T.S."/>
            <person name="Juul-Madsen H.R."/>
        </authorList>
    </citation>
    <scope>NUCLEOTIDE SEQUENCE [LARGE SCALE GENOMIC DNA]</scope>
    <source>
        <strain evidence="3 4">DSM 43904</strain>
    </source>
</reference>
<evidence type="ECO:0000256" key="1">
    <source>
        <dbReference type="SAM" id="MobiDB-lite"/>
    </source>
</evidence>
<feature type="region of interest" description="Disordered" evidence="1">
    <location>
        <begin position="1"/>
        <end position="20"/>
    </location>
</feature>
<feature type="compositionally biased region" description="Polar residues" evidence="1">
    <location>
        <begin position="1"/>
        <end position="14"/>
    </location>
</feature>
<evidence type="ECO:0000313" key="4">
    <source>
        <dbReference type="Proteomes" id="UP000198217"/>
    </source>
</evidence>
<dbReference type="EMBL" id="LT607750">
    <property type="protein sequence ID" value="SCG80586.1"/>
    <property type="molecule type" value="Genomic_DNA"/>
</dbReference>
<evidence type="ECO:0000313" key="3">
    <source>
        <dbReference type="EMBL" id="SCG80586.1"/>
    </source>
</evidence>
<keyword evidence="2" id="KW-0472">Membrane</keyword>
<keyword evidence="2" id="KW-0812">Transmembrane</keyword>
<feature type="transmembrane region" description="Helical" evidence="2">
    <location>
        <begin position="64"/>
        <end position="85"/>
    </location>
</feature>
<evidence type="ECO:0000256" key="2">
    <source>
        <dbReference type="SAM" id="Phobius"/>
    </source>
</evidence>
<accession>A0A1C5KDW8</accession>